<dbReference type="Proteomes" id="UP001642484">
    <property type="component" value="Unassembled WGS sequence"/>
</dbReference>
<feature type="compositionally biased region" description="Basic and acidic residues" evidence="1">
    <location>
        <begin position="305"/>
        <end position="337"/>
    </location>
</feature>
<comment type="caution">
    <text evidence="3">The sequence shown here is derived from an EMBL/GenBank/DDBJ whole genome shotgun (WGS) entry which is preliminary data.</text>
</comment>
<accession>A0ABP0LCT6</accession>
<gene>
    <name evidence="3" type="ORF">CCMP2556_LOCUS20278</name>
</gene>
<feature type="region of interest" description="Disordered" evidence="1">
    <location>
        <begin position="305"/>
        <end position="339"/>
    </location>
</feature>
<organism evidence="3 4">
    <name type="scientific">Durusdinium trenchii</name>
    <dbReference type="NCBI Taxonomy" id="1381693"/>
    <lineage>
        <taxon>Eukaryota</taxon>
        <taxon>Sar</taxon>
        <taxon>Alveolata</taxon>
        <taxon>Dinophyceae</taxon>
        <taxon>Suessiales</taxon>
        <taxon>Symbiodiniaceae</taxon>
        <taxon>Durusdinium</taxon>
    </lineage>
</organism>
<feature type="chain" id="PRO_5046342321" evidence="2">
    <location>
        <begin position="22"/>
        <end position="386"/>
    </location>
</feature>
<feature type="signal peptide" evidence="2">
    <location>
        <begin position="1"/>
        <end position="21"/>
    </location>
</feature>
<evidence type="ECO:0000256" key="1">
    <source>
        <dbReference type="SAM" id="MobiDB-lite"/>
    </source>
</evidence>
<evidence type="ECO:0000256" key="2">
    <source>
        <dbReference type="SAM" id="SignalP"/>
    </source>
</evidence>
<protein>
    <submittedName>
        <fullName evidence="3">Uncharacterized protein</fullName>
    </submittedName>
</protein>
<evidence type="ECO:0000313" key="3">
    <source>
        <dbReference type="EMBL" id="CAK9036423.1"/>
    </source>
</evidence>
<sequence length="386" mass="40428">MKAVLGVSLAVLAAGDQVAQASQPAQPAVPDVTMGQLGLSNQMGAYYRSMYAPVPAMQPGAAGVAPQPAASGVGAMGGMGFGGAYAPMGTQVGQAYDGAFGGSPAQVQASQAQLANQLGGMYRSQYVTPDVEAQIRAQQAAQAAQQAAQAQQAEKEAKGSKGAKGAKGAEVLLAAAPATEAPTPMDAKDCTTMDQLDAWLKARSDSLKKYVPKDYQSYAMKSVESEYNSNKERIEDAKKGGSGSKPVTGPLLLAENEGKDPESMIDQFKKEVADKTKDVEGTANSWVDEVSQAVKGAFDKAADAVEGSADKTADKVKQKVEDIKEKQKHEKHDKKEDDPEVLLAQEKGTSPVLFLVPCLALGAAAGVYLRRRASDDELVSVYHMQV</sequence>
<dbReference type="EMBL" id="CAXAMN010011858">
    <property type="protein sequence ID" value="CAK9036423.1"/>
    <property type="molecule type" value="Genomic_DNA"/>
</dbReference>
<reference evidence="3 4" key="1">
    <citation type="submission" date="2024-02" db="EMBL/GenBank/DDBJ databases">
        <authorList>
            <person name="Chen Y."/>
            <person name="Shah S."/>
            <person name="Dougan E. K."/>
            <person name="Thang M."/>
            <person name="Chan C."/>
        </authorList>
    </citation>
    <scope>NUCLEOTIDE SEQUENCE [LARGE SCALE GENOMIC DNA]</scope>
</reference>
<name>A0ABP0LCT6_9DINO</name>
<evidence type="ECO:0000313" key="4">
    <source>
        <dbReference type="Proteomes" id="UP001642484"/>
    </source>
</evidence>
<keyword evidence="2" id="KW-0732">Signal</keyword>
<keyword evidence="4" id="KW-1185">Reference proteome</keyword>
<proteinExistence type="predicted"/>